<dbReference type="Proteomes" id="UP000024404">
    <property type="component" value="Unassembled WGS sequence"/>
</dbReference>
<protein>
    <submittedName>
        <fullName evidence="1">Uncharacterized protein</fullName>
    </submittedName>
</protein>
<reference evidence="2" key="1">
    <citation type="submission" date="2013-10" db="EMBL/GenBank/DDBJ databases">
        <title>Genome sequencing of Onchocerca volvulus.</title>
        <authorList>
            <person name="Cotton J."/>
            <person name="Tsai J."/>
            <person name="Stanley E."/>
            <person name="Tracey A."/>
            <person name="Holroyd N."/>
            <person name="Lustigman S."/>
            <person name="Berriman M."/>
        </authorList>
    </citation>
    <scope>NUCLEOTIDE SEQUENCE</scope>
</reference>
<organism evidence="1 2">
    <name type="scientific">Onchocerca volvulus</name>
    <dbReference type="NCBI Taxonomy" id="6282"/>
    <lineage>
        <taxon>Eukaryota</taxon>
        <taxon>Metazoa</taxon>
        <taxon>Ecdysozoa</taxon>
        <taxon>Nematoda</taxon>
        <taxon>Chromadorea</taxon>
        <taxon>Rhabditida</taxon>
        <taxon>Spirurina</taxon>
        <taxon>Spiruromorpha</taxon>
        <taxon>Filarioidea</taxon>
        <taxon>Onchocercidae</taxon>
        <taxon>Onchocerca</taxon>
    </lineage>
</organism>
<accession>A0A8R1TJA1</accession>
<keyword evidence="2" id="KW-1185">Reference proteome</keyword>
<dbReference type="EMBL" id="CMVM020000345">
    <property type="status" value="NOT_ANNOTATED_CDS"/>
    <property type="molecule type" value="Genomic_DNA"/>
</dbReference>
<evidence type="ECO:0000313" key="1">
    <source>
        <dbReference type="EnsemblMetazoa" id="OVOC10603.1"/>
    </source>
</evidence>
<dbReference type="EnsemblMetazoa" id="OVOC10603.1">
    <property type="protein sequence ID" value="OVOC10603.1"/>
    <property type="gene ID" value="WBGene00247412"/>
</dbReference>
<dbReference type="AlphaFoldDB" id="A0A8R1TJA1"/>
<proteinExistence type="predicted"/>
<evidence type="ECO:0000313" key="2">
    <source>
        <dbReference type="Proteomes" id="UP000024404"/>
    </source>
</evidence>
<sequence length="145" mass="16700">MMDHSTIILVKSGSLDYLLILHDGQFLYILFHQFYLRYLDPTGDFLSQYRTQALSVHNHVLPISISCLMNSSTLTLSVTVSNSNREVLANWFLFPHFGTNLVFPYISCGLHSVLLLLRAYIARPQPFRIHLQTHVFRSGVHRDLP</sequence>
<reference evidence="1" key="2">
    <citation type="submission" date="2022-06" db="UniProtKB">
        <authorList>
            <consortium name="EnsemblMetazoa"/>
        </authorList>
    </citation>
    <scope>IDENTIFICATION</scope>
</reference>
<name>A0A8R1TJA1_ONCVO</name>